<keyword evidence="8" id="KW-0902">Two-component regulatory system</keyword>
<keyword evidence="7" id="KW-0067">ATP-binding</keyword>
<comment type="catalytic activity">
    <reaction evidence="1">
        <text>ATP + protein L-histidine = ADP + protein N-phospho-L-histidine.</text>
        <dbReference type="EC" id="2.7.13.3"/>
    </reaction>
</comment>
<evidence type="ECO:0000256" key="6">
    <source>
        <dbReference type="ARBA" id="ARBA00022777"/>
    </source>
</evidence>
<dbReference type="CDD" id="cd16917">
    <property type="entry name" value="HATPase_UhpB-NarQ-NarX-like"/>
    <property type="match status" value="1"/>
</dbReference>
<organism evidence="12">
    <name type="scientific">Anaerolinea thermolimosa</name>
    <dbReference type="NCBI Taxonomy" id="229919"/>
    <lineage>
        <taxon>Bacteria</taxon>
        <taxon>Bacillati</taxon>
        <taxon>Chloroflexota</taxon>
        <taxon>Anaerolineae</taxon>
        <taxon>Anaerolineales</taxon>
        <taxon>Anaerolineaceae</taxon>
        <taxon>Anaerolinea</taxon>
    </lineage>
</organism>
<feature type="domain" description="Histidine kinase" evidence="11">
    <location>
        <begin position="366"/>
        <end position="561"/>
    </location>
</feature>
<dbReference type="InterPro" id="IPR050482">
    <property type="entry name" value="Sensor_HK_TwoCompSys"/>
</dbReference>
<dbReference type="GO" id="GO:0046983">
    <property type="term" value="F:protein dimerization activity"/>
    <property type="evidence" value="ECO:0007669"/>
    <property type="project" value="InterPro"/>
</dbReference>
<dbReference type="Gene3D" id="3.30.565.10">
    <property type="entry name" value="Histidine kinase-like ATPase, C-terminal domain"/>
    <property type="match status" value="1"/>
</dbReference>
<evidence type="ECO:0000256" key="3">
    <source>
        <dbReference type="ARBA" id="ARBA00022553"/>
    </source>
</evidence>
<dbReference type="InterPro" id="IPR005467">
    <property type="entry name" value="His_kinase_dom"/>
</dbReference>
<dbReference type="EMBL" id="DSYK01000424">
    <property type="protein sequence ID" value="HGS21909.1"/>
    <property type="molecule type" value="Genomic_DNA"/>
</dbReference>
<dbReference type="Pfam" id="PF02518">
    <property type="entry name" value="HATPase_c"/>
    <property type="match status" value="1"/>
</dbReference>
<dbReference type="PANTHER" id="PTHR24421">
    <property type="entry name" value="NITRATE/NITRITE SENSOR PROTEIN NARX-RELATED"/>
    <property type="match status" value="1"/>
</dbReference>
<dbReference type="Gene3D" id="3.30.450.40">
    <property type="match status" value="1"/>
</dbReference>
<evidence type="ECO:0000256" key="9">
    <source>
        <dbReference type="SAM" id="Coils"/>
    </source>
</evidence>
<keyword evidence="4" id="KW-0808">Transferase</keyword>
<feature type="coiled-coil region" evidence="9">
    <location>
        <begin position="31"/>
        <end position="58"/>
    </location>
</feature>
<dbReference type="SUPFAM" id="SSF55874">
    <property type="entry name" value="ATPase domain of HSP90 chaperone/DNA topoisomerase II/histidine kinase"/>
    <property type="match status" value="1"/>
</dbReference>
<feature type="transmembrane region" description="Helical" evidence="10">
    <location>
        <begin position="6"/>
        <end position="27"/>
    </location>
</feature>
<reference evidence="12" key="1">
    <citation type="journal article" date="2020" name="mSystems">
        <title>Genome- and Community-Level Interaction Insights into Carbon Utilization and Element Cycling Functions of Hydrothermarchaeota in Hydrothermal Sediment.</title>
        <authorList>
            <person name="Zhou Z."/>
            <person name="Liu Y."/>
            <person name="Xu W."/>
            <person name="Pan J."/>
            <person name="Luo Z.H."/>
            <person name="Li M."/>
        </authorList>
    </citation>
    <scope>NUCLEOTIDE SEQUENCE [LARGE SCALE GENOMIC DNA]</scope>
    <source>
        <strain evidence="12">SpSt-573</strain>
    </source>
</reference>
<evidence type="ECO:0000256" key="8">
    <source>
        <dbReference type="ARBA" id="ARBA00023012"/>
    </source>
</evidence>
<dbReference type="GO" id="GO:0016020">
    <property type="term" value="C:membrane"/>
    <property type="evidence" value="ECO:0007669"/>
    <property type="project" value="InterPro"/>
</dbReference>
<dbReference type="Gene3D" id="1.20.5.1930">
    <property type="match status" value="1"/>
</dbReference>
<comment type="caution">
    <text evidence="12">The sequence shown here is derived from an EMBL/GenBank/DDBJ whole genome shotgun (WGS) entry which is preliminary data.</text>
</comment>
<keyword evidence="10" id="KW-0812">Transmembrane</keyword>
<dbReference type="SMART" id="SM00387">
    <property type="entry name" value="HATPase_c"/>
    <property type="match status" value="1"/>
</dbReference>
<evidence type="ECO:0000256" key="10">
    <source>
        <dbReference type="SAM" id="Phobius"/>
    </source>
</evidence>
<dbReference type="InterPro" id="IPR036890">
    <property type="entry name" value="HATPase_C_sf"/>
</dbReference>
<dbReference type="Pfam" id="PF07730">
    <property type="entry name" value="HisKA_3"/>
    <property type="match status" value="1"/>
</dbReference>
<dbReference type="InterPro" id="IPR011712">
    <property type="entry name" value="Sig_transdc_His_kin_sub3_dim/P"/>
</dbReference>
<keyword evidence="3" id="KW-0597">Phosphoprotein</keyword>
<evidence type="ECO:0000256" key="4">
    <source>
        <dbReference type="ARBA" id="ARBA00022679"/>
    </source>
</evidence>
<keyword evidence="9" id="KW-0175">Coiled coil</keyword>
<dbReference type="SUPFAM" id="SSF55781">
    <property type="entry name" value="GAF domain-like"/>
    <property type="match status" value="2"/>
</dbReference>
<protein>
    <recommendedName>
        <fullName evidence="2">histidine kinase</fullName>
        <ecNumber evidence="2">2.7.13.3</ecNumber>
    </recommendedName>
</protein>
<dbReference type="EC" id="2.7.13.3" evidence="2"/>
<feature type="coiled-coil region" evidence="9">
    <location>
        <begin position="398"/>
        <end position="425"/>
    </location>
</feature>
<proteinExistence type="predicted"/>
<dbReference type="InterPro" id="IPR003594">
    <property type="entry name" value="HATPase_dom"/>
</dbReference>
<evidence type="ECO:0000259" key="11">
    <source>
        <dbReference type="PROSITE" id="PS50109"/>
    </source>
</evidence>
<dbReference type="PANTHER" id="PTHR24421:SF10">
    <property type="entry name" value="NITRATE_NITRITE SENSOR PROTEIN NARQ"/>
    <property type="match status" value="1"/>
</dbReference>
<keyword evidence="6 12" id="KW-0418">Kinase</keyword>
<evidence type="ECO:0000256" key="7">
    <source>
        <dbReference type="ARBA" id="ARBA00022840"/>
    </source>
</evidence>
<accession>A0A7C4PM27</accession>
<gene>
    <name evidence="12" type="ORF">ENT37_08565</name>
</gene>
<evidence type="ECO:0000256" key="2">
    <source>
        <dbReference type="ARBA" id="ARBA00012438"/>
    </source>
</evidence>
<dbReference type="GO" id="GO:0005524">
    <property type="term" value="F:ATP binding"/>
    <property type="evidence" value="ECO:0007669"/>
    <property type="project" value="UniProtKB-KW"/>
</dbReference>
<dbReference type="InterPro" id="IPR029016">
    <property type="entry name" value="GAF-like_dom_sf"/>
</dbReference>
<feature type="transmembrane region" description="Helical" evidence="10">
    <location>
        <begin position="154"/>
        <end position="175"/>
    </location>
</feature>
<dbReference type="PROSITE" id="PS50109">
    <property type="entry name" value="HIS_KIN"/>
    <property type="match status" value="1"/>
</dbReference>
<dbReference type="GO" id="GO:0000155">
    <property type="term" value="F:phosphorelay sensor kinase activity"/>
    <property type="evidence" value="ECO:0007669"/>
    <property type="project" value="InterPro"/>
</dbReference>
<evidence type="ECO:0000313" key="12">
    <source>
        <dbReference type="EMBL" id="HGS21909.1"/>
    </source>
</evidence>
<sequence length="566" mass="63120">MPILSTVLPWVLVILGAGAAAGSLWYLQRERKTRRATLDEVTRRLQETEKRLSAVLQLNRELASASDEKTLVEAALSVVSTVTESVGASFVPFDAWGQPMPAFTFGHIPPSTLESWGDHLLSPEVQSRCNQCHKLQALTGEECPLKQGPFSIALSVYCFPLIFAGHPLGIFNLYLPVGRSLSDDLRSFLESLFDEVSMAVESVRLHHQEVETLRTLHTLPSSRHDLVVNLTQHFDSIRNALHLEGILLQLRPLPDSRLSELRILSGNPEGMTPPGLVDQLVQNGLLSPPSTPQPIPGTALSWRAFPLLLPEGQNLGVILVFTHQPALLQRQELFFHTLAAQTAWILENERLTRSLEYLIIVQERSRLAREIHDGLAQTLAFLKMHSAQMQSALAQGDIHRLNALLQESKQVIAEAYQEIRQAIDNLRVQPDGGMQAWLRMLAESFEKNTGLPVQVDLPPETINILPEVQAQLVRITQEALNNVRKHAHASRVTICLREWCDQLIFEISDDGQGFDPEDLPTVAQHGLRGMRERAELIGADFQIISQPRRGATVRLLLPHHVLEAAS</sequence>
<name>A0A7C4PM27_9CHLR</name>
<evidence type="ECO:0000256" key="1">
    <source>
        <dbReference type="ARBA" id="ARBA00000085"/>
    </source>
</evidence>
<dbReference type="AlphaFoldDB" id="A0A7C4PM27"/>
<keyword evidence="5" id="KW-0547">Nucleotide-binding</keyword>
<keyword evidence="10" id="KW-0472">Membrane</keyword>
<keyword evidence="10" id="KW-1133">Transmembrane helix</keyword>
<evidence type="ECO:0000256" key="5">
    <source>
        <dbReference type="ARBA" id="ARBA00022741"/>
    </source>
</evidence>